<dbReference type="EMBL" id="QWGA01000008">
    <property type="protein sequence ID" value="RIJ27658.1"/>
    <property type="molecule type" value="Genomic_DNA"/>
</dbReference>
<dbReference type="GO" id="GO:0008643">
    <property type="term" value="P:carbohydrate transport"/>
    <property type="evidence" value="ECO:0007669"/>
    <property type="project" value="InterPro"/>
</dbReference>
<feature type="transmembrane region" description="Helical" evidence="2">
    <location>
        <begin position="83"/>
        <end position="100"/>
    </location>
</feature>
<dbReference type="Pfam" id="PF13347">
    <property type="entry name" value="MFS_2"/>
    <property type="match status" value="1"/>
</dbReference>
<reference evidence="3 4" key="1">
    <citation type="submission" date="2018-08" db="EMBL/GenBank/DDBJ databases">
        <title>Henriciella mobilis sp. nov., isolated from seawater.</title>
        <authorList>
            <person name="Cheng H."/>
            <person name="Wu Y.-H."/>
            <person name="Xu X.-W."/>
            <person name="Guo L.-L."/>
        </authorList>
    </citation>
    <scope>NUCLEOTIDE SEQUENCE [LARGE SCALE GENOMIC DNA]</scope>
    <source>
        <strain evidence="3 4">CCUG67844</strain>
    </source>
</reference>
<feature type="transmembrane region" description="Helical" evidence="2">
    <location>
        <begin position="407"/>
        <end position="428"/>
    </location>
</feature>
<comment type="caution">
    <text evidence="3">The sequence shown here is derived from an EMBL/GenBank/DDBJ whole genome shotgun (WGS) entry which is preliminary data.</text>
</comment>
<feature type="transmembrane region" description="Helical" evidence="2">
    <location>
        <begin position="44"/>
        <end position="62"/>
    </location>
</feature>
<feature type="transmembrane region" description="Helical" evidence="2">
    <location>
        <begin position="322"/>
        <end position="342"/>
    </location>
</feature>
<dbReference type="Proteomes" id="UP000265845">
    <property type="component" value="Unassembled WGS sequence"/>
</dbReference>
<feature type="transmembrane region" description="Helical" evidence="2">
    <location>
        <begin position="181"/>
        <end position="204"/>
    </location>
</feature>
<evidence type="ECO:0000313" key="3">
    <source>
        <dbReference type="EMBL" id="RIJ27658.1"/>
    </source>
</evidence>
<feature type="transmembrane region" description="Helical" evidence="2">
    <location>
        <begin position="148"/>
        <end position="169"/>
    </location>
</feature>
<evidence type="ECO:0000256" key="2">
    <source>
        <dbReference type="SAM" id="Phobius"/>
    </source>
</evidence>
<dbReference type="OrthoDB" id="181905at2"/>
<dbReference type="GO" id="GO:0005886">
    <property type="term" value="C:plasma membrane"/>
    <property type="evidence" value="ECO:0007669"/>
    <property type="project" value="TreeGrafter"/>
</dbReference>
<feature type="transmembrane region" description="Helical" evidence="2">
    <location>
        <begin position="363"/>
        <end position="387"/>
    </location>
</feature>
<feature type="transmembrane region" description="Helical" evidence="2">
    <location>
        <begin position="12"/>
        <end position="38"/>
    </location>
</feature>
<protein>
    <submittedName>
        <fullName evidence="3">MFS transporter</fullName>
    </submittedName>
</protein>
<dbReference type="PANTHER" id="PTHR11328:SF24">
    <property type="entry name" value="MAJOR FACILITATOR SUPERFAMILY (MFS) PROFILE DOMAIN-CONTAINING PROTEIN"/>
    <property type="match status" value="1"/>
</dbReference>
<sequence length="464" mass="50310">MSSVPAKLSTSQVIAYGSVGIPFGAVGLPMAVFIAPFYADQMGLGTATVGIIFMILRFWDLFSDPVMGWLVDTKPSRHGKIRHWLLIAVPILLPAVYLLYNPIGPPVSPLFLGIILFIFYIGTTMITTPHQAWAPSVARSYDDRSRLFMWRELFTISTMLMMLGLPTLLAQTGDVDRSDQIAIMGWILVIALPLTVGAACLMVPDPKPDPSQPKASFAPSAILEALRQQTLWRLLATEIFIGIAIAGTAGTFLFAAQWGFGVVNLAPLILMAHFIAGFVAMPFWVWLSKRTEKYIAMRYVCLWSALTYISYFPLSLMGGGPVLLFIAAMISGFGYGSPFILVRSMMADLVEAEEVRGGANRSGLFYSLMSGAYKTGASFAIGIPYILLGVLVGFNPSGANSAGTVTGLMVVFVAVPVISYFLAALLIWKYPITRASQQETAEAINRGGQANLESLHPPVKEGDL</sequence>
<gene>
    <name evidence="3" type="ORF">D1222_14850</name>
</gene>
<keyword evidence="2" id="KW-0472">Membrane</keyword>
<keyword evidence="4" id="KW-1185">Reference proteome</keyword>
<dbReference type="PANTHER" id="PTHR11328">
    <property type="entry name" value="MAJOR FACILITATOR SUPERFAMILY DOMAIN-CONTAINING PROTEIN"/>
    <property type="match status" value="1"/>
</dbReference>
<feature type="transmembrane region" description="Helical" evidence="2">
    <location>
        <begin position="299"/>
        <end position="316"/>
    </location>
</feature>
<dbReference type="Gene3D" id="1.20.1250.20">
    <property type="entry name" value="MFS general substrate transporter like domains"/>
    <property type="match status" value="2"/>
</dbReference>
<dbReference type="InterPro" id="IPR036259">
    <property type="entry name" value="MFS_trans_sf"/>
</dbReference>
<dbReference type="InterPro" id="IPR039672">
    <property type="entry name" value="MFS_2"/>
</dbReference>
<proteinExistence type="inferred from homology"/>
<keyword evidence="2" id="KW-0812">Transmembrane</keyword>
<dbReference type="RefSeq" id="WP_119455035.1">
    <property type="nucleotide sequence ID" value="NZ_QWGA01000008.1"/>
</dbReference>
<organism evidence="3 4">
    <name type="scientific">Henriciella algicola</name>
    <dbReference type="NCBI Taxonomy" id="1608422"/>
    <lineage>
        <taxon>Bacteria</taxon>
        <taxon>Pseudomonadati</taxon>
        <taxon>Pseudomonadota</taxon>
        <taxon>Alphaproteobacteria</taxon>
        <taxon>Hyphomonadales</taxon>
        <taxon>Hyphomonadaceae</taxon>
        <taxon>Henriciella</taxon>
    </lineage>
</organism>
<name>A0A399R8D5_9PROT</name>
<accession>A0A399R8D5</accession>
<comment type="similarity">
    <text evidence="1">Belongs to the sodium:galactoside symporter (TC 2.A.2) family.</text>
</comment>
<dbReference type="SUPFAM" id="SSF103473">
    <property type="entry name" value="MFS general substrate transporter"/>
    <property type="match status" value="1"/>
</dbReference>
<evidence type="ECO:0000256" key="1">
    <source>
        <dbReference type="ARBA" id="ARBA00009617"/>
    </source>
</evidence>
<evidence type="ECO:0000313" key="4">
    <source>
        <dbReference type="Proteomes" id="UP000265845"/>
    </source>
</evidence>
<dbReference type="GO" id="GO:0015293">
    <property type="term" value="F:symporter activity"/>
    <property type="evidence" value="ECO:0007669"/>
    <property type="project" value="InterPro"/>
</dbReference>
<feature type="transmembrane region" description="Helical" evidence="2">
    <location>
        <begin position="239"/>
        <end position="260"/>
    </location>
</feature>
<keyword evidence="2" id="KW-1133">Transmembrane helix</keyword>
<dbReference type="AlphaFoldDB" id="A0A399R8D5"/>
<feature type="transmembrane region" description="Helical" evidence="2">
    <location>
        <begin position="266"/>
        <end position="287"/>
    </location>
</feature>
<feature type="transmembrane region" description="Helical" evidence="2">
    <location>
        <begin position="106"/>
        <end position="127"/>
    </location>
</feature>